<dbReference type="EMBL" id="CP020660">
    <property type="protein sequence ID" value="ATF09181.1"/>
    <property type="molecule type" value="Genomic_DNA"/>
</dbReference>
<sequence>MAQLQMKVVENPKKRESMVLMQKAHDFFHVGKLLSQVKLSDGMVDDVEEPSDIEKLINIGLVPKINLNVVKDTDVMEAVEAYTNVLV</sequence>
<organism evidence="1 2">
    <name type="scientific">Candidatus Enterovibrio altilux</name>
    <dbReference type="NCBI Taxonomy" id="1927128"/>
    <lineage>
        <taxon>Bacteria</taxon>
        <taxon>Pseudomonadati</taxon>
        <taxon>Pseudomonadota</taxon>
        <taxon>Gammaproteobacteria</taxon>
        <taxon>Vibrionales</taxon>
        <taxon>Vibrionaceae</taxon>
        <taxon>Enterovibrio</taxon>
    </lineage>
</organism>
<dbReference type="KEGG" id="elux:BTN50_0663"/>
<dbReference type="Proteomes" id="UP000218160">
    <property type="component" value="Chromosome 1"/>
</dbReference>
<dbReference type="RefSeq" id="WP_096618941.1">
    <property type="nucleotide sequence ID" value="NZ_CP020660.1"/>
</dbReference>
<proteinExistence type="predicted"/>
<protein>
    <submittedName>
        <fullName evidence="1">Uncharacterized protein</fullName>
    </submittedName>
</protein>
<gene>
    <name evidence="1" type="ORF">BTN50_0663</name>
</gene>
<dbReference type="AlphaFoldDB" id="A0A291B854"/>
<accession>A0A291B854</accession>
<keyword evidence="2" id="KW-1185">Reference proteome</keyword>
<name>A0A291B854_9GAMM</name>
<evidence type="ECO:0000313" key="1">
    <source>
        <dbReference type="EMBL" id="ATF09181.1"/>
    </source>
</evidence>
<reference evidence="2" key="1">
    <citation type="submission" date="2017-04" db="EMBL/GenBank/DDBJ databases">
        <title>Genome evolution of the luminous symbionts of deep sea anglerfish.</title>
        <authorList>
            <person name="Hendry T.A."/>
        </authorList>
    </citation>
    <scope>NUCLEOTIDE SEQUENCE [LARGE SCALE GENOMIC DNA]</scope>
</reference>
<evidence type="ECO:0000313" key="2">
    <source>
        <dbReference type="Proteomes" id="UP000218160"/>
    </source>
</evidence>